<comment type="subunit">
    <text evidence="9">Heterooctamer of four alpha and four beta subunits.</text>
</comment>
<keyword evidence="7 9" id="KW-0704">Schiff base</keyword>
<comment type="function">
    <text evidence="9">Catalyzes the pyruvoyl-dependent decarboxylation of aspartate to produce beta-alanine.</text>
</comment>
<dbReference type="EMBL" id="CP054621">
    <property type="protein sequence ID" value="QKS54266.1"/>
    <property type="molecule type" value="Genomic_DNA"/>
</dbReference>
<dbReference type="PANTHER" id="PTHR21012:SF0">
    <property type="entry name" value="ASPARTATE 1-DECARBOXYLASE"/>
    <property type="match status" value="1"/>
</dbReference>
<keyword evidence="1 9" id="KW-0963">Cytoplasm</keyword>
<gene>
    <name evidence="9" type="primary">panD</name>
    <name evidence="10" type="ORF">HUE56_27780</name>
</gene>
<dbReference type="GO" id="GO:0006523">
    <property type="term" value="P:alanine biosynthetic process"/>
    <property type="evidence" value="ECO:0007669"/>
    <property type="project" value="InterPro"/>
</dbReference>
<feature type="chain" id="PRO_5029067301" description="Aspartate 1-decarboxylase beta chain" evidence="9">
    <location>
        <begin position="1"/>
        <end position="23"/>
    </location>
</feature>
<evidence type="ECO:0000256" key="6">
    <source>
        <dbReference type="ARBA" id="ARBA00023239"/>
    </source>
</evidence>
<evidence type="ECO:0000256" key="5">
    <source>
        <dbReference type="ARBA" id="ARBA00023145"/>
    </source>
</evidence>
<accession>A0A6N1ARN6</accession>
<dbReference type="CDD" id="cd06919">
    <property type="entry name" value="Asp_decarbox"/>
    <property type="match status" value="1"/>
</dbReference>
<dbReference type="GO" id="GO:0004068">
    <property type="term" value="F:aspartate 1-decarboxylase activity"/>
    <property type="evidence" value="ECO:0007669"/>
    <property type="project" value="UniProtKB-UniRule"/>
</dbReference>
<keyword evidence="8 9" id="KW-0670">Pyruvate</keyword>
<dbReference type="AlphaFoldDB" id="A0A6N1ARN6"/>
<keyword evidence="5 9" id="KW-0865">Zymogen</keyword>
<evidence type="ECO:0000313" key="11">
    <source>
        <dbReference type="Proteomes" id="UP000509702"/>
    </source>
</evidence>
<keyword evidence="3 9" id="KW-0210">Decarboxylase</keyword>
<organism evidence="10 11">
    <name type="scientific">Azospirillum oryzae</name>
    <dbReference type="NCBI Taxonomy" id="286727"/>
    <lineage>
        <taxon>Bacteria</taxon>
        <taxon>Pseudomonadati</taxon>
        <taxon>Pseudomonadota</taxon>
        <taxon>Alphaproteobacteria</taxon>
        <taxon>Rhodospirillales</taxon>
        <taxon>Azospirillaceae</taxon>
        <taxon>Azospirillum</taxon>
    </lineage>
</organism>
<evidence type="ECO:0000256" key="9">
    <source>
        <dbReference type="HAMAP-Rule" id="MF_00446"/>
    </source>
</evidence>
<evidence type="ECO:0000256" key="4">
    <source>
        <dbReference type="ARBA" id="ARBA00022813"/>
    </source>
</evidence>
<geneLocation type="plasmid" evidence="10 11">
    <name>unnamed6</name>
</geneLocation>
<keyword evidence="4 9" id="KW-0068">Autocatalytic cleavage</keyword>
<feature type="binding site" evidence="9">
    <location>
        <position position="56"/>
    </location>
    <ligand>
        <name>substrate</name>
    </ligand>
</feature>
<feature type="active site" description="Proton donor" evidence="9">
    <location>
        <position position="57"/>
    </location>
</feature>
<dbReference type="PANTHER" id="PTHR21012">
    <property type="entry name" value="ASPARTATE 1-DECARBOXYLASE"/>
    <property type="match status" value="1"/>
</dbReference>
<evidence type="ECO:0000256" key="1">
    <source>
        <dbReference type="ARBA" id="ARBA00022490"/>
    </source>
</evidence>
<feature type="binding site" evidence="9">
    <location>
        <begin position="72"/>
        <end position="74"/>
    </location>
    <ligand>
        <name>substrate</name>
    </ligand>
</feature>
<dbReference type="HAMAP" id="MF_00446">
    <property type="entry name" value="PanD"/>
    <property type="match status" value="1"/>
</dbReference>
<dbReference type="GO" id="GO:0015940">
    <property type="term" value="P:pantothenate biosynthetic process"/>
    <property type="evidence" value="ECO:0007669"/>
    <property type="project" value="UniProtKB-UniRule"/>
</dbReference>
<comment type="pathway">
    <text evidence="9">Cofactor biosynthesis; (R)-pantothenate biosynthesis; beta-alanine from L-aspartate: step 1/1.</text>
</comment>
<comment type="similarity">
    <text evidence="9">Belongs to the PanD family.</text>
</comment>
<evidence type="ECO:0000256" key="8">
    <source>
        <dbReference type="ARBA" id="ARBA00023317"/>
    </source>
</evidence>
<evidence type="ECO:0000256" key="3">
    <source>
        <dbReference type="ARBA" id="ARBA00022793"/>
    </source>
</evidence>
<comment type="cofactor">
    <cofactor evidence="9">
        <name>pyruvate</name>
        <dbReference type="ChEBI" id="CHEBI:15361"/>
    </cofactor>
    <text evidence="9">Binds 1 pyruvoyl group covalently per subunit.</text>
</comment>
<dbReference type="Gene3D" id="2.40.40.20">
    <property type="match status" value="1"/>
</dbReference>
<reference evidence="10 11" key="1">
    <citation type="submission" date="2020-06" db="EMBL/GenBank/DDBJ databases">
        <title>Complete genome of Azosprillum oryzae KACC14407.</title>
        <authorList>
            <person name="Kim M."/>
            <person name="Park Y.-J."/>
            <person name="Shin J.-H."/>
        </authorList>
    </citation>
    <scope>NUCLEOTIDE SEQUENCE [LARGE SCALE GENOMIC DNA]</scope>
    <source>
        <strain evidence="10 11">KACC 14407</strain>
        <plasmid evidence="10 11">unnamed6</plasmid>
    </source>
</reference>
<evidence type="ECO:0000313" key="10">
    <source>
        <dbReference type="EMBL" id="QKS54266.1"/>
    </source>
</evidence>
<dbReference type="InterPro" id="IPR003190">
    <property type="entry name" value="Asp_decarbox"/>
</dbReference>
<evidence type="ECO:0000256" key="2">
    <source>
        <dbReference type="ARBA" id="ARBA00022655"/>
    </source>
</evidence>
<keyword evidence="10" id="KW-0614">Plasmid</keyword>
<dbReference type="GO" id="GO:0005829">
    <property type="term" value="C:cytosol"/>
    <property type="evidence" value="ECO:0007669"/>
    <property type="project" value="TreeGrafter"/>
</dbReference>
<keyword evidence="11" id="KW-1185">Reference proteome</keyword>
<dbReference type="EC" id="4.1.1.11" evidence="9"/>
<dbReference type="NCBIfam" id="TIGR00223">
    <property type="entry name" value="panD"/>
    <property type="match status" value="1"/>
</dbReference>
<dbReference type="UniPathway" id="UPA00028">
    <property type="reaction ID" value="UER00002"/>
</dbReference>
<dbReference type="Pfam" id="PF02261">
    <property type="entry name" value="Asp_decarbox"/>
    <property type="match status" value="1"/>
</dbReference>
<dbReference type="Proteomes" id="UP000509702">
    <property type="component" value="Plasmid unnamed6"/>
</dbReference>
<dbReference type="SUPFAM" id="SSF50692">
    <property type="entry name" value="ADC-like"/>
    <property type="match status" value="1"/>
</dbReference>
<keyword evidence="6 9" id="KW-0456">Lyase</keyword>
<evidence type="ECO:0000256" key="7">
    <source>
        <dbReference type="ARBA" id="ARBA00023270"/>
    </source>
</evidence>
<dbReference type="KEGG" id="aoz:HUE56_27780"/>
<keyword evidence="2 9" id="KW-0566">Pantothenate biosynthesis</keyword>
<dbReference type="OrthoDB" id="9803983at2"/>
<feature type="active site" description="Schiff-base intermediate with substrate; via pyruvic acid" evidence="9">
    <location>
        <position position="24"/>
    </location>
</feature>
<comment type="subcellular location">
    <subcellularLocation>
        <location evidence="9">Cytoplasm</location>
    </subcellularLocation>
</comment>
<proteinExistence type="inferred from homology"/>
<protein>
    <recommendedName>
        <fullName evidence="9">Aspartate 1-decarboxylase</fullName>
        <ecNumber evidence="9">4.1.1.11</ecNumber>
    </recommendedName>
    <alternativeName>
        <fullName evidence="9">Aspartate alpha-decarboxylase</fullName>
    </alternativeName>
    <component>
        <recommendedName>
            <fullName evidence="9">Aspartate 1-decarboxylase beta chain</fullName>
        </recommendedName>
    </component>
    <component>
        <recommendedName>
            <fullName evidence="9">Aspartate 1-decarboxylase alpha chain</fullName>
        </recommendedName>
    </component>
</protein>
<comment type="PTM">
    <text evidence="9">Is synthesized initially as an inactive proenzyme, which is activated by self-cleavage at a specific serine bond to produce a beta-subunit with a hydroxyl group at its C-terminus and an alpha-subunit with a pyruvoyl group at its N-terminus.</text>
</comment>
<sequence>MIKVVRAKLHGIRVTDANLNYQGSITLDPEHCEAVGIVPLEFVEIWNKNSGTRISTYVIYGERGSRACVLNGSAARSCQPGDEVIIAASWYCQPTEIAALKPRVLTFNADNSIARTLHYDVTALEEGRYGFAIRDGLVPSEALEPAE</sequence>
<dbReference type="RefSeq" id="WP_149200044.1">
    <property type="nucleotide sequence ID" value="NZ_BSOV01000055.1"/>
</dbReference>
<name>A0A6N1ARN6_9PROT</name>
<feature type="chain" id="PRO_5029067300" description="Aspartate 1-decarboxylase alpha chain" evidence="9">
    <location>
        <begin position="24"/>
        <end position="147"/>
    </location>
</feature>
<dbReference type="InterPro" id="IPR009010">
    <property type="entry name" value="Asp_de-COase-like_dom_sf"/>
</dbReference>
<comment type="catalytic activity">
    <reaction evidence="9">
        <text>L-aspartate + H(+) = beta-alanine + CO2</text>
        <dbReference type="Rhea" id="RHEA:19497"/>
        <dbReference type="ChEBI" id="CHEBI:15378"/>
        <dbReference type="ChEBI" id="CHEBI:16526"/>
        <dbReference type="ChEBI" id="CHEBI:29991"/>
        <dbReference type="ChEBI" id="CHEBI:57966"/>
        <dbReference type="EC" id="4.1.1.11"/>
    </reaction>
</comment>
<feature type="modified residue" description="Pyruvic acid (Ser)" evidence="9">
    <location>
        <position position="24"/>
    </location>
</feature>